<evidence type="ECO:0000313" key="5">
    <source>
        <dbReference type="Proteomes" id="UP001469365"/>
    </source>
</evidence>
<organism evidence="4 5">
    <name type="scientific">Paenibacillus filicis</name>
    <dbReference type="NCBI Taxonomy" id="669464"/>
    <lineage>
        <taxon>Bacteria</taxon>
        <taxon>Bacillati</taxon>
        <taxon>Bacillota</taxon>
        <taxon>Bacilli</taxon>
        <taxon>Bacillales</taxon>
        <taxon>Paenibacillaceae</taxon>
        <taxon>Paenibacillus</taxon>
    </lineage>
</organism>
<comment type="caution">
    <text evidence="4">The sequence shown here is derived from an EMBL/GenBank/DDBJ whole genome shotgun (WGS) entry which is preliminary data.</text>
</comment>
<evidence type="ECO:0000259" key="3">
    <source>
        <dbReference type="Pfam" id="PF12464"/>
    </source>
</evidence>
<keyword evidence="5" id="KW-1185">Reference proteome</keyword>
<dbReference type="InterPro" id="IPR024688">
    <property type="entry name" value="Mac_dom"/>
</dbReference>
<proteinExistence type="inferred from homology"/>
<sequence>MSINGKLHDGSLYVSGDEQLSQEQLLCLEKLYDFNQTRPQSGFQGFA</sequence>
<name>A0ABU9DPB3_9BACL</name>
<evidence type="ECO:0000256" key="2">
    <source>
        <dbReference type="ARBA" id="ARBA00022679"/>
    </source>
</evidence>
<gene>
    <name evidence="4" type="ORF">WMW72_19355</name>
</gene>
<protein>
    <submittedName>
        <fullName evidence="4">Maltose acetyltransferase domain-containing protein</fullName>
    </submittedName>
</protein>
<feature type="domain" description="Maltose/galactoside acetyltransferase" evidence="3">
    <location>
        <begin position="8"/>
        <end position="40"/>
    </location>
</feature>
<dbReference type="Proteomes" id="UP001469365">
    <property type="component" value="Unassembled WGS sequence"/>
</dbReference>
<comment type="similarity">
    <text evidence="1">Belongs to the transferase hexapeptide repeat family.</text>
</comment>
<evidence type="ECO:0000256" key="1">
    <source>
        <dbReference type="ARBA" id="ARBA00007274"/>
    </source>
</evidence>
<dbReference type="RefSeq" id="WP_341417197.1">
    <property type="nucleotide sequence ID" value="NZ_JBBPCC010000013.1"/>
</dbReference>
<dbReference type="EMBL" id="JBBPCC010000013">
    <property type="protein sequence ID" value="MEK8130066.1"/>
    <property type="molecule type" value="Genomic_DNA"/>
</dbReference>
<keyword evidence="2" id="KW-0808">Transferase</keyword>
<dbReference type="Pfam" id="PF12464">
    <property type="entry name" value="Mac"/>
    <property type="match status" value="1"/>
</dbReference>
<evidence type="ECO:0000313" key="4">
    <source>
        <dbReference type="EMBL" id="MEK8130066.1"/>
    </source>
</evidence>
<accession>A0ABU9DPB3</accession>
<reference evidence="4 5" key="1">
    <citation type="submission" date="2024-04" db="EMBL/GenBank/DDBJ databases">
        <title>draft genome sequnece of Paenibacillus filicis.</title>
        <authorList>
            <person name="Kim D.-U."/>
        </authorList>
    </citation>
    <scope>NUCLEOTIDE SEQUENCE [LARGE SCALE GENOMIC DNA]</scope>
    <source>
        <strain evidence="4 5">KACC14197</strain>
    </source>
</reference>